<name>A0A4S3J4X7_9EURO</name>
<dbReference type="PANTHER" id="PTHR33048:SF93">
    <property type="entry name" value="INTEGRAL MEMBRANE PROTEIN"/>
    <property type="match status" value="1"/>
</dbReference>
<comment type="subcellular location">
    <subcellularLocation>
        <location evidence="1">Membrane</location>
        <topology evidence="1">Multi-pass membrane protein</topology>
    </subcellularLocation>
</comment>
<dbReference type="Proteomes" id="UP000308092">
    <property type="component" value="Unassembled WGS sequence"/>
</dbReference>
<feature type="transmembrane region" description="Helical" evidence="6">
    <location>
        <begin position="179"/>
        <end position="197"/>
    </location>
</feature>
<dbReference type="AlphaFoldDB" id="A0A4S3J4X7"/>
<sequence>MSIPLSIAEWISILYLRVVNMGDDQRLKAIAVLWVMTGLSFILVPLRLYTRIYLLRGLGLDDHVFNLGWVFMLLHTIFYTVADTIPSDDPRAMYMGMIGQTFAILGLAIANISLGIFLLRIVVKAWHRLSIYIATVSVSLVSVLMVVVFWVQRSPTESIYDPTVAGRTLIPVRPFSTLLGSWCTVVDFFFAIIPWIFIWELNMRFKEKLTITMSFSLGFIYMADHISLADSEGTVTLIIWSAIELAVTLICVGIPTVRPLYLKIVHRSNSKYTPDYNKETDNGENLPRFEMPMRKFNHMRYHDGSLDGDVTDASIENQYPDCIQIHHEVKVEAH</sequence>
<reference evidence="8 9" key="1">
    <citation type="submission" date="2019-03" db="EMBL/GenBank/DDBJ databases">
        <title>The genome sequence of a newly discovered highly antifungal drug resistant Aspergillus species, Aspergillus tanneri NIH 1004.</title>
        <authorList>
            <person name="Mounaud S."/>
            <person name="Singh I."/>
            <person name="Joardar V."/>
            <person name="Pakala S."/>
            <person name="Pakala S."/>
            <person name="Venepally P."/>
            <person name="Hoover J."/>
            <person name="Nierman W."/>
            <person name="Chung J."/>
            <person name="Losada L."/>
        </authorList>
    </citation>
    <scope>NUCLEOTIDE SEQUENCE [LARGE SCALE GENOMIC DNA]</scope>
    <source>
        <strain evidence="8 9">NIH1004</strain>
    </source>
</reference>
<keyword evidence="3 6" id="KW-1133">Transmembrane helix</keyword>
<accession>A0A4S3J4X7</accession>
<gene>
    <name evidence="8" type="ORF">EYZ11_011455</name>
</gene>
<organism evidence="8 9">
    <name type="scientific">Aspergillus tanneri</name>
    <dbReference type="NCBI Taxonomy" id="1220188"/>
    <lineage>
        <taxon>Eukaryota</taxon>
        <taxon>Fungi</taxon>
        <taxon>Dikarya</taxon>
        <taxon>Ascomycota</taxon>
        <taxon>Pezizomycotina</taxon>
        <taxon>Eurotiomycetes</taxon>
        <taxon>Eurotiomycetidae</taxon>
        <taxon>Eurotiales</taxon>
        <taxon>Aspergillaceae</taxon>
        <taxon>Aspergillus</taxon>
        <taxon>Aspergillus subgen. Circumdati</taxon>
    </lineage>
</organism>
<keyword evidence="2 6" id="KW-0812">Transmembrane</keyword>
<feature type="transmembrane region" description="Helical" evidence="6">
    <location>
        <begin position="64"/>
        <end position="82"/>
    </location>
</feature>
<feature type="transmembrane region" description="Helical" evidence="6">
    <location>
        <begin position="238"/>
        <end position="261"/>
    </location>
</feature>
<evidence type="ECO:0000256" key="3">
    <source>
        <dbReference type="ARBA" id="ARBA00022989"/>
    </source>
</evidence>
<evidence type="ECO:0000256" key="2">
    <source>
        <dbReference type="ARBA" id="ARBA00022692"/>
    </source>
</evidence>
<feature type="transmembrane region" description="Helical" evidence="6">
    <location>
        <begin position="209"/>
        <end position="226"/>
    </location>
</feature>
<dbReference type="EMBL" id="SOSA01000710">
    <property type="protein sequence ID" value="THC89098.1"/>
    <property type="molecule type" value="Genomic_DNA"/>
</dbReference>
<comment type="caution">
    <text evidence="8">The sequence shown here is derived from an EMBL/GenBank/DDBJ whole genome shotgun (WGS) entry which is preliminary data.</text>
</comment>
<dbReference type="VEuPathDB" id="FungiDB:EYZ11_011455"/>
<feature type="transmembrane region" description="Helical" evidence="6">
    <location>
        <begin position="27"/>
        <end position="44"/>
    </location>
</feature>
<proteinExistence type="inferred from homology"/>
<dbReference type="PANTHER" id="PTHR33048">
    <property type="entry name" value="PTH11-LIKE INTEGRAL MEMBRANE PROTEIN (AFU_ORTHOLOGUE AFUA_5G11245)"/>
    <property type="match status" value="1"/>
</dbReference>
<feature type="transmembrane region" description="Helical" evidence="6">
    <location>
        <begin position="94"/>
        <end position="119"/>
    </location>
</feature>
<protein>
    <recommendedName>
        <fullName evidence="7">Rhodopsin domain-containing protein</fullName>
    </recommendedName>
</protein>
<feature type="transmembrane region" description="Helical" evidence="6">
    <location>
        <begin position="131"/>
        <end position="151"/>
    </location>
</feature>
<evidence type="ECO:0000256" key="1">
    <source>
        <dbReference type="ARBA" id="ARBA00004141"/>
    </source>
</evidence>
<evidence type="ECO:0000256" key="4">
    <source>
        <dbReference type="ARBA" id="ARBA00023136"/>
    </source>
</evidence>
<evidence type="ECO:0000256" key="5">
    <source>
        <dbReference type="ARBA" id="ARBA00038359"/>
    </source>
</evidence>
<feature type="domain" description="Rhodopsin" evidence="7">
    <location>
        <begin position="46"/>
        <end position="261"/>
    </location>
</feature>
<evidence type="ECO:0000259" key="7">
    <source>
        <dbReference type="Pfam" id="PF20684"/>
    </source>
</evidence>
<keyword evidence="9" id="KW-1185">Reference proteome</keyword>
<dbReference type="InterPro" id="IPR052337">
    <property type="entry name" value="SAT4-like"/>
</dbReference>
<dbReference type="InterPro" id="IPR049326">
    <property type="entry name" value="Rhodopsin_dom_fungi"/>
</dbReference>
<comment type="similarity">
    <text evidence="5">Belongs to the SAT4 family.</text>
</comment>
<evidence type="ECO:0000313" key="8">
    <source>
        <dbReference type="EMBL" id="THC89098.1"/>
    </source>
</evidence>
<keyword evidence="4 6" id="KW-0472">Membrane</keyword>
<evidence type="ECO:0000256" key="6">
    <source>
        <dbReference type="SAM" id="Phobius"/>
    </source>
</evidence>
<dbReference type="GO" id="GO:0016020">
    <property type="term" value="C:membrane"/>
    <property type="evidence" value="ECO:0007669"/>
    <property type="project" value="UniProtKB-SubCell"/>
</dbReference>
<evidence type="ECO:0000313" key="9">
    <source>
        <dbReference type="Proteomes" id="UP000308092"/>
    </source>
</evidence>
<dbReference type="Pfam" id="PF20684">
    <property type="entry name" value="Fung_rhodopsin"/>
    <property type="match status" value="1"/>
</dbReference>